<evidence type="ECO:0000313" key="2">
    <source>
        <dbReference type="Proteomes" id="UP000242146"/>
    </source>
</evidence>
<reference evidence="1 2" key="1">
    <citation type="submission" date="2016-07" db="EMBL/GenBank/DDBJ databases">
        <title>Pervasive Adenine N6-methylation of Active Genes in Fungi.</title>
        <authorList>
            <consortium name="DOE Joint Genome Institute"/>
            <person name="Mondo S.J."/>
            <person name="Dannebaum R.O."/>
            <person name="Kuo R.C."/>
            <person name="Labutti K."/>
            <person name="Haridas S."/>
            <person name="Kuo A."/>
            <person name="Salamov A."/>
            <person name="Ahrendt S.R."/>
            <person name="Lipzen A."/>
            <person name="Sullivan W."/>
            <person name="Andreopoulos W.B."/>
            <person name="Clum A."/>
            <person name="Lindquist E."/>
            <person name="Daum C."/>
            <person name="Ramamoorthy G.K."/>
            <person name="Gryganskyi A."/>
            <person name="Culley D."/>
            <person name="Magnuson J.K."/>
            <person name="James T.Y."/>
            <person name="O'Malley M.A."/>
            <person name="Stajich J.E."/>
            <person name="Spatafora J.W."/>
            <person name="Visel A."/>
            <person name="Grigoriev I.V."/>
        </authorList>
    </citation>
    <scope>NUCLEOTIDE SEQUENCE [LARGE SCALE GENOMIC DNA]</scope>
    <source>
        <strain evidence="1 2">NRRL 3301</strain>
    </source>
</reference>
<accession>A0A1X2GRQ2</accession>
<keyword evidence="2" id="KW-1185">Reference proteome</keyword>
<protein>
    <submittedName>
        <fullName evidence="1">Uncharacterized protein</fullName>
    </submittedName>
</protein>
<dbReference type="AlphaFoldDB" id="A0A1X2GRQ2"/>
<dbReference type="EMBL" id="MCGT01000005">
    <property type="protein sequence ID" value="ORX59789.1"/>
    <property type="molecule type" value="Genomic_DNA"/>
</dbReference>
<sequence>MKNFPQSRQAGMQRFLCLGHNPKSINLCPICPHQCNDSKDCDAKYKQNTPLESQESTRILKTETFSPIQDRYSVCGSLIIPNVPALCLLHILPKNRHLSFSSRALMRKVLHHHAFCGRGQTGIPMHFASDRFLNDDNLRRLATRTSKLMINSTLFPRPTRHSPPLPSSFFFFCFHDAAVV</sequence>
<dbReference type="Proteomes" id="UP000242146">
    <property type="component" value="Unassembled WGS sequence"/>
</dbReference>
<evidence type="ECO:0000313" key="1">
    <source>
        <dbReference type="EMBL" id="ORX59789.1"/>
    </source>
</evidence>
<name>A0A1X2GRQ2_9FUNG</name>
<proteinExistence type="predicted"/>
<gene>
    <name evidence="1" type="ORF">DM01DRAFT_1192737</name>
</gene>
<organism evidence="1 2">
    <name type="scientific">Hesseltinella vesiculosa</name>
    <dbReference type="NCBI Taxonomy" id="101127"/>
    <lineage>
        <taxon>Eukaryota</taxon>
        <taxon>Fungi</taxon>
        <taxon>Fungi incertae sedis</taxon>
        <taxon>Mucoromycota</taxon>
        <taxon>Mucoromycotina</taxon>
        <taxon>Mucoromycetes</taxon>
        <taxon>Mucorales</taxon>
        <taxon>Cunninghamellaceae</taxon>
        <taxon>Hesseltinella</taxon>
    </lineage>
</organism>
<comment type="caution">
    <text evidence="1">The sequence shown here is derived from an EMBL/GenBank/DDBJ whole genome shotgun (WGS) entry which is preliminary data.</text>
</comment>